<dbReference type="RefSeq" id="WP_109622707.1">
    <property type="nucleotide sequence ID" value="NZ_QGDO01000010.1"/>
</dbReference>
<evidence type="ECO:0000313" key="3">
    <source>
        <dbReference type="Proteomes" id="UP000245535"/>
    </source>
</evidence>
<dbReference type="Pfam" id="PF02836">
    <property type="entry name" value="Glyco_hydro_2_C"/>
    <property type="match status" value="1"/>
</dbReference>
<dbReference type="InterPro" id="IPR017853">
    <property type="entry name" value="GH"/>
</dbReference>
<gene>
    <name evidence="2" type="ORF">BC781_11010</name>
</gene>
<proteinExistence type="predicted"/>
<sequence>MKYIFILLFCFTSCSSLTKKHYSTARKPIKVELRQTDGKYQLYRAGEPYYVKGAGTQFGPISEIAKNGGNSFRTWSTSTEKWDGLAILDSAQKYGLTVLMGIEVARERHGFDYNDSVAVKAQIQRIKNEVTKLKDHPALLAWGIGNELNLHSTNLKVWNAVNDIAEMIHEVDVNHPVTTMLAGIQKKEVDYIKQHCQEIDFLSIQMYGGILGLQNDIDKAGWEGAYMVTEWGATGHWEVPQTEWGIAIEQTSSEKADAISERWDKAIISNQPHCLGSYVFLWGQKQERTPTWYGLFLKSGEATEVVDVMHKKWTGKEADNRAPRFDSLHVEGRSDLKNLYLKPNSDFKLEVFAHDPNQNDILQYRVEILPDQIDTYADGGDYEPQPEILFSSESVKNKFKVRSPRKKGAYRVFVYVFDGKGHAATANIPFYVKDESSI</sequence>
<dbReference type="Gene3D" id="3.20.20.80">
    <property type="entry name" value="Glycosidases"/>
    <property type="match status" value="1"/>
</dbReference>
<dbReference type="Proteomes" id="UP000245535">
    <property type="component" value="Unassembled WGS sequence"/>
</dbReference>
<dbReference type="InterPro" id="IPR006103">
    <property type="entry name" value="Glyco_hydro_2_cat"/>
</dbReference>
<reference evidence="2 3" key="1">
    <citation type="submission" date="2018-03" db="EMBL/GenBank/DDBJ databases">
        <title>Genomic Encyclopedia of Archaeal and Bacterial Type Strains, Phase II (KMG-II): from individual species to whole genera.</title>
        <authorList>
            <person name="Goeker M."/>
        </authorList>
    </citation>
    <scope>NUCLEOTIDE SEQUENCE [LARGE SCALE GENOMIC DNA]</scope>
    <source>
        <strain evidence="2 3">DSM 28229</strain>
    </source>
</reference>
<organism evidence="2 3">
    <name type="scientific">Sediminitomix flava</name>
    <dbReference type="NCBI Taxonomy" id="379075"/>
    <lineage>
        <taxon>Bacteria</taxon>
        <taxon>Pseudomonadati</taxon>
        <taxon>Bacteroidota</taxon>
        <taxon>Cytophagia</taxon>
        <taxon>Cytophagales</taxon>
        <taxon>Flammeovirgaceae</taxon>
        <taxon>Sediminitomix</taxon>
    </lineage>
</organism>
<accession>A0A315YYK0</accession>
<evidence type="ECO:0000259" key="1">
    <source>
        <dbReference type="Pfam" id="PF02836"/>
    </source>
</evidence>
<keyword evidence="3" id="KW-1185">Reference proteome</keyword>
<comment type="caution">
    <text evidence="2">The sequence shown here is derived from an EMBL/GenBank/DDBJ whole genome shotgun (WGS) entry which is preliminary data.</text>
</comment>
<dbReference type="GO" id="GO:0004553">
    <property type="term" value="F:hydrolase activity, hydrolyzing O-glycosyl compounds"/>
    <property type="evidence" value="ECO:0007669"/>
    <property type="project" value="InterPro"/>
</dbReference>
<dbReference type="EMBL" id="QGDO01000010">
    <property type="protein sequence ID" value="PWJ34969.1"/>
    <property type="molecule type" value="Genomic_DNA"/>
</dbReference>
<dbReference type="GO" id="GO:0005975">
    <property type="term" value="P:carbohydrate metabolic process"/>
    <property type="evidence" value="ECO:0007669"/>
    <property type="project" value="InterPro"/>
</dbReference>
<dbReference type="SUPFAM" id="SSF51445">
    <property type="entry name" value="(Trans)glycosidases"/>
    <property type="match status" value="1"/>
</dbReference>
<keyword evidence="2" id="KW-0378">Hydrolase</keyword>
<protein>
    <submittedName>
        <fullName evidence="2">Glycosyl hydrolase family 2</fullName>
    </submittedName>
</protein>
<feature type="domain" description="Glycoside hydrolase family 2 catalytic" evidence="1">
    <location>
        <begin position="84"/>
        <end position="193"/>
    </location>
</feature>
<dbReference type="AlphaFoldDB" id="A0A315YYK0"/>
<dbReference type="OrthoDB" id="9801077at2"/>
<name>A0A315YYK0_SEDFL</name>
<evidence type="ECO:0000313" key="2">
    <source>
        <dbReference type="EMBL" id="PWJ34969.1"/>
    </source>
</evidence>